<keyword evidence="2 4" id="KW-0560">Oxidoreductase</keyword>
<gene>
    <name evidence="6" type="ordered locus">Fraau_0565</name>
</gene>
<dbReference type="KEGG" id="fau:Fraau_0565"/>
<dbReference type="GO" id="GO:0009450">
    <property type="term" value="P:gamma-aminobutyric acid catabolic process"/>
    <property type="evidence" value="ECO:0007669"/>
    <property type="project" value="TreeGrafter"/>
</dbReference>
<proteinExistence type="inferred from homology"/>
<comment type="similarity">
    <text evidence="1 4">Belongs to the aldehyde dehydrogenase family.</text>
</comment>
<dbReference type="PANTHER" id="PTHR43353:SF5">
    <property type="entry name" value="SUCCINATE-SEMIALDEHYDE DEHYDROGENASE, MITOCHONDRIAL"/>
    <property type="match status" value="1"/>
</dbReference>
<dbReference type="PROSITE" id="PS00687">
    <property type="entry name" value="ALDEHYDE_DEHYDR_GLU"/>
    <property type="match status" value="1"/>
</dbReference>
<dbReference type="InterPro" id="IPR050740">
    <property type="entry name" value="Aldehyde_DH_Superfamily"/>
</dbReference>
<evidence type="ECO:0000313" key="7">
    <source>
        <dbReference type="Proteomes" id="UP000005234"/>
    </source>
</evidence>
<evidence type="ECO:0000256" key="4">
    <source>
        <dbReference type="RuleBase" id="RU003345"/>
    </source>
</evidence>
<evidence type="ECO:0000313" key="6">
    <source>
        <dbReference type="EMBL" id="AFC85047.1"/>
    </source>
</evidence>
<dbReference type="Gene3D" id="3.40.605.10">
    <property type="entry name" value="Aldehyde Dehydrogenase, Chain A, domain 1"/>
    <property type="match status" value="1"/>
</dbReference>
<dbReference type="EMBL" id="CP003350">
    <property type="protein sequence ID" value="AFC85047.1"/>
    <property type="molecule type" value="Genomic_DNA"/>
</dbReference>
<feature type="domain" description="Aldehyde dehydrogenase" evidence="5">
    <location>
        <begin position="15"/>
        <end position="477"/>
    </location>
</feature>
<evidence type="ECO:0000256" key="1">
    <source>
        <dbReference type="ARBA" id="ARBA00009986"/>
    </source>
</evidence>
<dbReference type="PANTHER" id="PTHR43353">
    <property type="entry name" value="SUCCINATE-SEMIALDEHYDE DEHYDROGENASE, MITOCHONDRIAL"/>
    <property type="match status" value="1"/>
</dbReference>
<dbReference type="HOGENOM" id="CLU_005391_1_0_6"/>
<dbReference type="InterPro" id="IPR016163">
    <property type="entry name" value="Ald_DH_C"/>
</dbReference>
<accession>H8L590</accession>
<dbReference type="Pfam" id="PF00171">
    <property type="entry name" value="Aldedh"/>
    <property type="match status" value="1"/>
</dbReference>
<feature type="active site" evidence="3">
    <location>
        <position position="250"/>
    </location>
</feature>
<dbReference type="SUPFAM" id="SSF53720">
    <property type="entry name" value="ALDH-like"/>
    <property type="match status" value="1"/>
</dbReference>
<dbReference type="InterPro" id="IPR016162">
    <property type="entry name" value="Ald_DH_N"/>
</dbReference>
<protein>
    <submittedName>
        <fullName evidence="6">NAD-dependent aldehyde dehydrogenase</fullName>
    </submittedName>
</protein>
<evidence type="ECO:0000256" key="3">
    <source>
        <dbReference type="PROSITE-ProRule" id="PRU10007"/>
    </source>
</evidence>
<dbReference type="InterPro" id="IPR029510">
    <property type="entry name" value="Ald_DH_CS_GLU"/>
</dbReference>
<dbReference type="AlphaFoldDB" id="H8L590"/>
<dbReference type="OrthoDB" id="5687308at2"/>
<dbReference type="FunFam" id="3.40.605.10:FF:000007">
    <property type="entry name" value="NAD/NADP-dependent betaine aldehyde dehydrogenase"/>
    <property type="match status" value="1"/>
</dbReference>
<dbReference type="eggNOG" id="COG1012">
    <property type="taxonomic scope" value="Bacteria"/>
</dbReference>
<sequence length="486" mass="52124">MTSSTPHLLFINGDWQASAAGRYSEVHSPANGDLLGRVTEATAADVDLAIDAAEQAFASWRLTTALSRANLLLKLNQLIERDRDALAHTITREMGKPLKEAQGELNYCIDLIRFAAENARRIEGDIIPGSRSGEQILIQRLPHGVIAGIAAWNFPAALLGRKLGPALAAGNTVVLKPHELTPLTGLALAGLIKEAGFPPGVINIVTGGIEVGQRLVASPKVKLVTMTGSTAAGKKIMAAAADTLKEVRLELGGKAPFIVMEDADLDAAVEAAVKARFQNAGQICTSNERTLVHASIYDRFVEKLLARVKTLKVGDPLAADTEMGPKVSAGELEKVDAMVQRARQQGARLLTGGERLHGEAYDRGHYYAPTVLDGVTGEMDIARQEVFGPVLSLFKVKDFEHALQLANASDYGLSAYVFTNNLQYLMRLSTDLDFGEIYVNREGGEAAQGFHHGYGDSGLGGEDGKYGLDAYSRHKTVYLNAAKARD</sequence>
<reference evidence="6" key="1">
    <citation type="submission" date="2012-02" db="EMBL/GenBank/DDBJ databases">
        <title>The complete genome of Frateuria aurantia DSM 6220.</title>
        <authorList>
            <consortium name="US DOE Joint Genome Institute (JGI-PGF)"/>
            <person name="Lucas S."/>
            <person name="Copeland A."/>
            <person name="Lapidus A."/>
            <person name="Glavina del Rio T."/>
            <person name="Dalin E."/>
            <person name="Tice H."/>
            <person name="Bruce D."/>
            <person name="Goodwin L."/>
            <person name="Pitluck S."/>
            <person name="Peters L."/>
            <person name="Ovchinnikova G."/>
            <person name="Teshima H."/>
            <person name="Kyrpides N."/>
            <person name="Mavromatis K."/>
            <person name="Ivanova N."/>
            <person name="Brettin T."/>
            <person name="Detter J.C."/>
            <person name="Han C."/>
            <person name="Larimer F."/>
            <person name="Land M."/>
            <person name="Hauser L."/>
            <person name="Markowitz V."/>
            <person name="Cheng J.-F."/>
            <person name="Hugenholtz P."/>
            <person name="Woyke T."/>
            <person name="Wu D."/>
            <person name="Brambilla E."/>
            <person name="Klenk H.-P."/>
            <person name="Eisen J.A."/>
        </authorList>
    </citation>
    <scope>NUCLEOTIDE SEQUENCE</scope>
    <source>
        <strain evidence="6">DSM 6220</strain>
    </source>
</reference>
<dbReference type="Gene3D" id="3.40.309.10">
    <property type="entry name" value="Aldehyde Dehydrogenase, Chain A, domain 2"/>
    <property type="match status" value="1"/>
</dbReference>
<evidence type="ECO:0000256" key="2">
    <source>
        <dbReference type="ARBA" id="ARBA00023002"/>
    </source>
</evidence>
<dbReference type="GO" id="GO:0004777">
    <property type="term" value="F:succinate-semialdehyde dehydrogenase (NAD+) activity"/>
    <property type="evidence" value="ECO:0007669"/>
    <property type="project" value="TreeGrafter"/>
</dbReference>
<name>H8L590_FRAAD</name>
<dbReference type="Proteomes" id="UP000005234">
    <property type="component" value="Chromosome"/>
</dbReference>
<keyword evidence="7" id="KW-1185">Reference proteome</keyword>
<dbReference type="RefSeq" id="WP_014402053.1">
    <property type="nucleotide sequence ID" value="NC_017033.1"/>
</dbReference>
<dbReference type="InterPro" id="IPR015590">
    <property type="entry name" value="Aldehyde_DH_dom"/>
</dbReference>
<evidence type="ECO:0000259" key="5">
    <source>
        <dbReference type="Pfam" id="PF00171"/>
    </source>
</evidence>
<organism evidence="6 7">
    <name type="scientific">Frateuria aurantia (strain ATCC 33424 / DSM 6220 / KCTC 2777 / LMG 1558 / NBRC 3245 / NCIMB 13370)</name>
    <name type="common">Acetobacter aurantius</name>
    <dbReference type="NCBI Taxonomy" id="767434"/>
    <lineage>
        <taxon>Bacteria</taxon>
        <taxon>Pseudomonadati</taxon>
        <taxon>Pseudomonadota</taxon>
        <taxon>Gammaproteobacteria</taxon>
        <taxon>Lysobacterales</taxon>
        <taxon>Rhodanobacteraceae</taxon>
        <taxon>Frateuria</taxon>
    </lineage>
</organism>
<dbReference type="InterPro" id="IPR016161">
    <property type="entry name" value="Ald_DH/histidinol_DH"/>
</dbReference>
<dbReference type="CDD" id="cd07088">
    <property type="entry name" value="ALDH_LactADH-AldA"/>
    <property type="match status" value="1"/>
</dbReference>
<dbReference type="FunFam" id="3.40.309.10:FF:000009">
    <property type="entry name" value="Aldehyde dehydrogenase A"/>
    <property type="match status" value="1"/>
</dbReference>
<dbReference type="STRING" id="767434.Fraau_0565"/>